<keyword evidence="3" id="KW-1185">Reference proteome</keyword>
<name>A0ABD1NIM3_9FABA</name>
<sequence length="117" mass="12596">MKKTQLPLNPSMSPARLRRAYTETNLKGLKPNQALITSKTKKDGARVSDVDSGLKVTRGRLSSFESSPLSSHVRREKTSGHVSDSESSSAKKRASLSPFAVSSMSPYESGTCGHVSD</sequence>
<feature type="region of interest" description="Disordered" evidence="1">
    <location>
        <begin position="23"/>
        <end position="117"/>
    </location>
</feature>
<organism evidence="2 3">
    <name type="scientific">Flemingia macrophylla</name>
    <dbReference type="NCBI Taxonomy" id="520843"/>
    <lineage>
        <taxon>Eukaryota</taxon>
        <taxon>Viridiplantae</taxon>
        <taxon>Streptophyta</taxon>
        <taxon>Embryophyta</taxon>
        <taxon>Tracheophyta</taxon>
        <taxon>Spermatophyta</taxon>
        <taxon>Magnoliopsida</taxon>
        <taxon>eudicotyledons</taxon>
        <taxon>Gunneridae</taxon>
        <taxon>Pentapetalae</taxon>
        <taxon>rosids</taxon>
        <taxon>fabids</taxon>
        <taxon>Fabales</taxon>
        <taxon>Fabaceae</taxon>
        <taxon>Papilionoideae</taxon>
        <taxon>50 kb inversion clade</taxon>
        <taxon>NPAAA clade</taxon>
        <taxon>indigoferoid/millettioid clade</taxon>
        <taxon>Phaseoleae</taxon>
        <taxon>Flemingia</taxon>
    </lineage>
</organism>
<feature type="compositionally biased region" description="Low complexity" evidence="1">
    <location>
        <begin position="62"/>
        <end position="71"/>
    </location>
</feature>
<proteinExistence type="predicted"/>
<dbReference type="AlphaFoldDB" id="A0ABD1NIM3"/>
<evidence type="ECO:0000313" key="3">
    <source>
        <dbReference type="Proteomes" id="UP001603857"/>
    </source>
</evidence>
<dbReference type="EMBL" id="JBGMDY010000001">
    <property type="protein sequence ID" value="KAL2347979.1"/>
    <property type="molecule type" value="Genomic_DNA"/>
</dbReference>
<protein>
    <submittedName>
        <fullName evidence="2">Uncharacterized protein</fullName>
    </submittedName>
</protein>
<dbReference type="Proteomes" id="UP001603857">
    <property type="component" value="Unassembled WGS sequence"/>
</dbReference>
<comment type="caution">
    <text evidence="2">The sequence shown here is derived from an EMBL/GenBank/DDBJ whole genome shotgun (WGS) entry which is preliminary data.</text>
</comment>
<accession>A0ABD1NIM3</accession>
<feature type="compositionally biased region" description="Basic and acidic residues" evidence="1">
    <location>
        <begin position="40"/>
        <end position="49"/>
    </location>
</feature>
<evidence type="ECO:0000256" key="1">
    <source>
        <dbReference type="SAM" id="MobiDB-lite"/>
    </source>
</evidence>
<gene>
    <name evidence="2" type="ORF">Fmac_001979</name>
</gene>
<evidence type="ECO:0000313" key="2">
    <source>
        <dbReference type="EMBL" id="KAL2347979.1"/>
    </source>
</evidence>
<reference evidence="2 3" key="1">
    <citation type="submission" date="2024-08" db="EMBL/GenBank/DDBJ databases">
        <title>Insights into the chromosomal genome structure of Flemingia macrophylla.</title>
        <authorList>
            <person name="Ding Y."/>
            <person name="Zhao Y."/>
            <person name="Bi W."/>
            <person name="Wu M."/>
            <person name="Zhao G."/>
            <person name="Gong Y."/>
            <person name="Li W."/>
            <person name="Zhang P."/>
        </authorList>
    </citation>
    <scope>NUCLEOTIDE SEQUENCE [LARGE SCALE GENOMIC DNA]</scope>
    <source>
        <strain evidence="2">DYQJB</strain>
        <tissue evidence="2">Leaf</tissue>
    </source>
</reference>